<organism evidence="4 5">
    <name type="scientific">Chitinophaga solisilvae</name>
    <dbReference type="NCBI Taxonomy" id="1233460"/>
    <lineage>
        <taxon>Bacteria</taxon>
        <taxon>Pseudomonadati</taxon>
        <taxon>Bacteroidota</taxon>
        <taxon>Chitinophagia</taxon>
        <taxon>Chitinophagales</taxon>
        <taxon>Chitinophagaceae</taxon>
        <taxon>Chitinophaga</taxon>
    </lineage>
</organism>
<dbReference type="OrthoDB" id="1007667at2"/>
<keyword evidence="3" id="KW-0804">Transcription</keyword>
<dbReference type="InterPro" id="IPR020449">
    <property type="entry name" value="Tscrpt_reg_AraC-type_HTH"/>
</dbReference>
<protein>
    <submittedName>
        <fullName evidence="4">AraC family transcriptional regulator</fullName>
    </submittedName>
</protein>
<accession>A0A3S1BM68</accession>
<dbReference type="EMBL" id="RIAR02000001">
    <property type="protein sequence ID" value="NSL90209.1"/>
    <property type="molecule type" value="Genomic_DNA"/>
</dbReference>
<dbReference type="PANTHER" id="PTHR43280:SF32">
    <property type="entry name" value="TRANSCRIPTIONAL REGULATORY PROTEIN"/>
    <property type="match status" value="1"/>
</dbReference>
<evidence type="ECO:0000256" key="3">
    <source>
        <dbReference type="ARBA" id="ARBA00023163"/>
    </source>
</evidence>
<dbReference type="SMART" id="SM00342">
    <property type="entry name" value="HTH_ARAC"/>
    <property type="match status" value="1"/>
</dbReference>
<keyword evidence="2" id="KW-0238">DNA-binding</keyword>
<dbReference type="Pfam" id="PF12833">
    <property type="entry name" value="HTH_18"/>
    <property type="match status" value="1"/>
</dbReference>
<name>A0A3S1BM68_9BACT</name>
<evidence type="ECO:0000256" key="1">
    <source>
        <dbReference type="ARBA" id="ARBA00023015"/>
    </source>
</evidence>
<sequence>MSAINNYTDITAFLVASDVDISMRFGDFVIFQWDSLKVYNCLDTIPFRKHFFEITYQQEGHPVKLDHFIFSGEGDKIFFVSPYRLQSCETGGTHSVKGFTILFTPEFLHPATAENYRQRELYLSDFFSHPELVLSEKTTAVFSELFSKIHEEYQQRDNRFSRAIIRHYLQILLLLARQYAEPEHTSETAVNNRPQEIYNRFMNLVQQHSLQESGVKFYADQMFLTTKHLSTTIKAISGTTALRIIHHARIHHAKSLLRQTGSSITEIADALNFENPDYFSAFFKKHTGITPLKYRQS</sequence>
<dbReference type="Proteomes" id="UP000281028">
    <property type="component" value="Unassembled WGS sequence"/>
</dbReference>
<reference evidence="4" key="1">
    <citation type="submission" date="2020-05" db="EMBL/GenBank/DDBJ databases">
        <title>Chitinophaga laudate sp. nov., isolated from a tropical peat swamp.</title>
        <authorList>
            <person name="Goh C.B.S."/>
            <person name="Lee M.S."/>
            <person name="Parimannan S."/>
            <person name="Pasbakhsh P."/>
            <person name="Yule C.M."/>
            <person name="Rajandas H."/>
            <person name="Loke S."/>
            <person name="Croft L."/>
            <person name="Tan J.B.L."/>
        </authorList>
    </citation>
    <scope>NUCLEOTIDE SEQUENCE</scope>
    <source>
        <strain evidence="4">Mgbs1</strain>
    </source>
</reference>
<dbReference type="Gene3D" id="1.10.10.60">
    <property type="entry name" value="Homeodomain-like"/>
    <property type="match status" value="1"/>
</dbReference>
<dbReference type="GO" id="GO:0003700">
    <property type="term" value="F:DNA-binding transcription factor activity"/>
    <property type="evidence" value="ECO:0007669"/>
    <property type="project" value="InterPro"/>
</dbReference>
<evidence type="ECO:0000313" key="4">
    <source>
        <dbReference type="EMBL" id="NSL90209.1"/>
    </source>
</evidence>
<dbReference type="PRINTS" id="PR00032">
    <property type="entry name" value="HTHARAC"/>
</dbReference>
<comment type="caution">
    <text evidence="4">The sequence shown here is derived from an EMBL/GenBank/DDBJ whole genome shotgun (WGS) entry which is preliminary data.</text>
</comment>
<dbReference type="PROSITE" id="PS00041">
    <property type="entry name" value="HTH_ARAC_FAMILY_1"/>
    <property type="match status" value="1"/>
</dbReference>
<dbReference type="SUPFAM" id="SSF46689">
    <property type="entry name" value="Homeodomain-like"/>
    <property type="match status" value="1"/>
</dbReference>
<proteinExistence type="predicted"/>
<keyword evidence="1" id="KW-0805">Transcription regulation</keyword>
<keyword evidence="5" id="KW-1185">Reference proteome</keyword>
<gene>
    <name evidence="4" type="ORF">ECE50_025465</name>
</gene>
<evidence type="ECO:0000256" key="2">
    <source>
        <dbReference type="ARBA" id="ARBA00023125"/>
    </source>
</evidence>
<dbReference type="PROSITE" id="PS01124">
    <property type="entry name" value="HTH_ARAC_FAMILY_2"/>
    <property type="match status" value="1"/>
</dbReference>
<evidence type="ECO:0000313" key="5">
    <source>
        <dbReference type="Proteomes" id="UP000281028"/>
    </source>
</evidence>
<dbReference type="InterPro" id="IPR018060">
    <property type="entry name" value="HTH_AraC"/>
</dbReference>
<dbReference type="AlphaFoldDB" id="A0A3S1BM68"/>
<dbReference type="InterPro" id="IPR018062">
    <property type="entry name" value="HTH_AraC-typ_CS"/>
</dbReference>
<dbReference type="InterPro" id="IPR009057">
    <property type="entry name" value="Homeodomain-like_sf"/>
</dbReference>
<dbReference type="GO" id="GO:0043565">
    <property type="term" value="F:sequence-specific DNA binding"/>
    <property type="evidence" value="ECO:0007669"/>
    <property type="project" value="InterPro"/>
</dbReference>
<dbReference type="PANTHER" id="PTHR43280">
    <property type="entry name" value="ARAC-FAMILY TRANSCRIPTIONAL REGULATOR"/>
    <property type="match status" value="1"/>
</dbReference>